<accession>A0ABX7M4K8</accession>
<organism evidence="2 3">
    <name type="scientific">Niveibacterium microcysteis</name>
    <dbReference type="NCBI Taxonomy" id="2811415"/>
    <lineage>
        <taxon>Bacteria</taxon>
        <taxon>Pseudomonadati</taxon>
        <taxon>Pseudomonadota</taxon>
        <taxon>Betaproteobacteria</taxon>
        <taxon>Rhodocyclales</taxon>
        <taxon>Rhodocyclaceae</taxon>
        <taxon>Niveibacterium</taxon>
    </lineage>
</organism>
<dbReference type="Pfam" id="PF04380">
    <property type="entry name" value="BMFP"/>
    <property type="match status" value="1"/>
</dbReference>
<keyword evidence="1" id="KW-0963">Cytoplasm</keyword>
<evidence type="ECO:0000256" key="1">
    <source>
        <dbReference type="HAMAP-Rule" id="MF_02216"/>
    </source>
</evidence>
<comment type="function">
    <text evidence="1">Required for efficient ubiquinone (coenzyme Q) biosynthesis. UbiK is probably an accessory factor of Ubi enzymes and facilitates ubiquinone biosynthesis by acting as an assembly factor, a targeting factor, or both.</text>
</comment>
<comment type="similarity">
    <text evidence="1">Belongs to the UbiK family.</text>
</comment>
<evidence type="ECO:0000313" key="2">
    <source>
        <dbReference type="EMBL" id="QSI76685.1"/>
    </source>
</evidence>
<dbReference type="InterPro" id="IPR007475">
    <property type="entry name" value="UbiK"/>
</dbReference>
<evidence type="ECO:0000313" key="3">
    <source>
        <dbReference type="Proteomes" id="UP000663570"/>
    </source>
</evidence>
<dbReference type="PANTHER" id="PTHR38040:SF1">
    <property type="entry name" value="UBIQUINONE BIOSYNTHESIS ACCESSORY FACTOR UBIK"/>
    <property type="match status" value="1"/>
</dbReference>
<dbReference type="RefSeq" id="WP_172202543.1">
    <property type="nucleotide sequence ID" value="NZ_CP071060.1"/>
</dbReference>
<name>A0ABX7M4K8_9RHOO</name>
<keyword evidence="1" id="KW-0831">Ubiquinone biosynthesis</keyword>
<keyword evidence="1" id="KW-0175">Coiled coil</keyword>
<dbReference type="PANTHER" id="PTHR38040">
    <property type="entry name" value="UBIQUINONE BIOSYNTHESIS ACCESSORY FACTOR UBIK"/>
    <property type="match status" value="1"/>
</dbReference>
<gene>
    <name evidence="1" type="primary">ubiK</name>
    <name evidence="2" type="ORF">JY500_19850</name>
</gene>
<dbReference type="Proteomes" id="UP000663570">
    <property type="component" value="Chromosome"/>
</dbReference>
<comment type="pathway">
    <text evidence="1">Cofactor biosynthesis; ubiquinone biosynthesis.</text>
</comment>
<dbReference type="EMBL" id="CP071060">
    <property type="protein sequence ID" value="QSI76685.1"/>
    <property type="molecule type" value="Genomic_DNA"/>
</dbReference>
<reference evidence="2 3" key="1">
    <citation type="submission" date="2021-02" db="EMBL/GenBank/DDBJ databases">
        <title>Niveibacterium changnyeongensis HC41.</title>
        <authorList>
            <person name="Kang M."/>
        </authorList>
    </citation>
    <scope>NUCLEOTIDE SEQUENCE [LARGE SCALE GENOMIC DNA]</scope>
    <source>
        <strain evidence="2 3">HC41</strain>
    </source>
</reference>
<dbReference type="HAMAP" id="MF_02216">
    <property type="entry name" value="UbiK"/>
    <property type="match status" value="1"/>
</dbReference>
<proteinExistence type="inferred from homology"/>
<protein>
    <recommendedName>
        <fullName evidence="1">Ubiquinone biosynthesis accessory factor UbiK</fullName>
    </recommendedName>
</protein>
<feature type="coiled-coil region" evidence="1">
    <location>
        <begin position="49"/>
        <end position="83"/>
    </location>
</feature>
<comment type="subcellular location">
    <subcellularLocation>
        <location evidence="1">Cytoplasm</location>
    </subcellularLocation>
</comment>
<sequence>MEPPKFVDEIQKKVAELLESSPARDIERNAKAAFASVLGKMDLVTREEFDVQREVLARAREQLVRLEARVIELEAELARSKAGNENK</sequence>
<keyword evidence="3" id="KW-1185">Reference proteome</keyword>